<gene>
    <name evidence="4" type="ORF">LTR36_008822</name>
</gene>
<feature type="domain" description="DUF7788" evidence="3">
    <location>
        <begin position="567"/>
        <end position="812"/>
    </location>
</feature>
<feature type="compositionally biased region" description="Acidic residues" evidence="1">
    <location>
        <begin position="781"/>
        <end position="792"/>
    </location>
</feature>
<dbReference type="Proteomes" id="UP001324427">
    <property type="component" value="Unassembled WGS sequence"/>
</dbReference>
<sequence length="824" mass="91392">MANQQHTMVNTTFPVFLPEMPELHLPKPEFNAYVQSLSRTKTAGDRTAEDSHAPVASIPIREKVASDDQKPSATADLSVAETGDASKEPSKFMDALLADKKAVPSCDERDGKMLTENTDVAYRTSGDALVDLFFELEDVVSGNRLRDVLEKAWDGDADATLKIIWNARSIHLGKSSRNTFYRAVGWLAEHHPVTLLANLPWLVRPIIQKKAPKPKGEDAEGKTKAEGAEAVKSEAADSDFEMIDEKELDEEESDEKELEGQPKLKKLKLDEDAALTEFDVKYGVAHGYWKDLLNILALAANDELKADSSPRSVLNVERPSEKKKYKRDWTEGRKKAQITERHERVVKKLKEPFYKALHLTVARLFAEQLKIDLARLESGNKVEFKRITLAAKWAPSHKGMHDQHTCIVSTVAELMYPFETVCPEIDASDRALYLKHARQAYQLKTLSPLRKALEIVEHSITAKTFDEIKYERIPSLAMTQYTPLFAKKDFARFDGYIDRVAQGKSKISGATLLPSTLVKAVSGGATSAAKGTNALVEQKLRDMQAKSLDGQWNALVQRIKDSGTLSSSIAVCDVSGSMSGPRFPDGTTPMDSSIGLSLLLAEVTKPPFGGAFITFSAEPQVMRAGGPDDKRSLKQKVAYIQTSDWGMNTDFVAVFERLLLPMAVEAKLKQEDMVKQVFVFSDMQFDSAQHNHWGKGVSRDWSTSYERIQKKFAAAGYLMPKLIFWNLAGGRAGYDSDDDGGDDAAPKPVTASEEGTALVSGYSQGQLKMFLDNGQFDDAEDEVVTEEGEDDSVTVKKQKPKDDPLATVRKAISHEAYRMLRVVD</sequence>
<proteinExistence type="predicted"/>
<dbReference type="Pfam" id="PF25043">
    <property type="entry name" value="DUF7788"/>
    <property type="match status" value="1"/>
</dbReference>
<evidence type="ECO:0000313" key="4">
    <source>
        <dbReference type="EMBL" id="KAK4540880.1"/>
    </source>
</evidence>
<feature type="domain" description="DUF2828" evidence="2">
    <location>
        <begin position="115"/>
        <end position="565"/>
    </location>
</feature>
<feature type="region of interest" description="Disordered" evidence="1">
    <location>
        <begin position="735"/>
        <end position="755"/>
    </location>
</feature>
<protein>
    <submittedName>
        <fullName evidence="4">Uncharacterized protein</fullName>
    </submittedName>
</protein>
<dbReference type="InterPro" id="IPR056690">
    <property type="entry name" value="DUF7788"/>
</dbReference>
<accession>A0AAV9J7T7</accession>
<evidence type="ECO:0000259" key="2">
    <source>
        <dbReference type="Pfam" id="PF11443"/>
    </source>
</evidence>
<dbReference type="InterPro" id="IPR011205">
    <property type="entry name" value="UCP015417_vWA"/>
</dbReference>
<dbReference type="PANTHER" id="PTHR31373">
    <property type="entry name" value="OS06G0652100 PROTEIN"/>
    <property type="match status" value="1"/>
</dbReference>
<dbReference type="Pfam" id="PF11443">
    <property type="entry name" value="DUF2828"/>
    <property type="match status" value="1"/>
</dbReference>
<organism evidence="4 5">
    <name type="scientific">Oleoguttula mirabilis</name>
    <dbReference type="NCBI Taxonomy" id="1507867"/>
    <lineage>
        <taxon>Eukaryota</taxon>
        <taxon>Fungi</taxon>
        <taxon>Dikarya</taxon>
        <taxon>Ascomycota</taxon>
        <taxon>Pezizomycotina</taxon>
        <taxon>Dothideomycetes</taxon>
        <taxon>Dothideomycetidae</taxon>
        <taxon>Mycosphaerellales</taxon>
        <taxon>Teratosphaeriaceae</taxon>
        <taxon>Oleoguttula</taxon>
    </lineage>
</organism>
<evidence type="ECO:0000256" key="1">
    <source>
        <dbReference type="SAM" id="MobiDB-lite"/>
    </source>
</evidence>
<dbReference type="AlphaFoldDB" id="A0AAV9J7T7"/>
<feature type="region of interest" description="Disordered" evidence="1">
    <location>
        <begin position="212"/>
        <end position="236"/>
    </location>
</feature>
<dbReference type="InterPro" id="IPR058580">
    <property type="entry name" value="DUF2828"/>
</dbReference>
<dbReference type="PANTHER" id="PTHR31373:SF27">
    <property type="entry name" value="TROVE DOMAIN-CONTAINING PROTEIN"/>
    <property type="match status" value="1"/>
</dbReference>
<evidence type="ECO:0000313" key="5">
    <source>
        <dbReference type="Proteomes" id="UP001324427"/>
    </source>
</evidence>
<dbReference type="PIRSF" id="PIRSF015417">
    <property type="entry name" value="T31B5_30_vWA"/>
    <property type="match status" value="1"/>
</dbReference>
<feature type="compositionally biased region" description="Basic and acidic residues" evidence="1">
    <location>
        <begin position="214"/>
        <end position="235"/>
    </location>
</feature>
<comment type="caution">
    <text evidence="4">The sequence shown here is derived from an EMBL/GenBank/DDBJ whole genome shotgun (WGS) entry which is preliminary data.</text>
</comment>
<evidence type="ECO:0000259" key="3">
    <source>
        <dbReference type="Pfam" id="PF25043"/>
    </source>
</evidence>
<reference evidence="4 5" key="1">
    <citation type="submission" date="2021-11" db="EMBL/GenBank/DDBJ databases">
        <title>Black yeast isolated from Biological Soil Crust.</title>
        <authorList>
            <person name="Kurbessoian T."/>
        </authorList>
    </citation>
    <scope>NUCLEOTIDE SEQUENCE [LARGE SCALE GENOMIC DNA]</scope>
    <source>
        <strain evidence="4 5">CCFEE 5522</strain>
    </source>
</reference>
<name>A0AAV9J7T7_9PEZI</name>
<dbReference type="EMBL" id="JAVFHQ010000060">
    <property type="protein sequence ID" value="KAK4540880.1"/>
    <property type="molecule type" value="Genomic_DNA"/>
</dbReference>
<feature type="region of interest" description="Disordered" evidence="1">
    <location>
        <begin position="781"/>
        <end position="802"/>
    </location>
</feature>
<keyword evidence="5" id="KW-1185">Reference proteome</keyword>